<dbReference type="AlphaFoldDB" id="A0A4Y2I5K4"/>
<dbReference type="OrthoDB" id="10017160at2759"/>
<evidence type="ECO:0000313" key="2">
    <source>
        <dbReference type="EMBL" id="GBM72854.1"/>
    </source>
</evidence>
<evidence type="ECO:0000313" key="3">
    <source>
        <dbReference type="Proteomes" id="UP000499080"/>
    </source>
</evidence>
<comment type="caution">
    <text evidence="2">The sequence shown here is derived from an EMBL/GenBank/DDBJ whole genome shotgun (WGS) entry which is preliminary data.</text>
</comment>
<dbReference type="InterPro" id="IPR036397">
    <property type="entry name" value="RNaseH_sf"/>
</dbReference>
<accession>A0A4Y2I5K4</accession>
<sequence length="92" mass="10747">MIVAVWLLHSHARLYAALQLLQVFRWDVIDHSTYSPDLPPSDYHLFQQLKSFLEKQYFPSDDDEQRDVCHKMASFSGGGSLRNRCREIGHKV</sequence>
<keyword evidence="3" id="KW-1185">Reference proteome</keyword>
<dbReference type="Gene3D" id="3.30.420.10">
    <property type="entry name" value="Ribonuclease H-like superfamily/Ribonuclease H"/>
    <property type="match status" value="1"/>
</dbReference>
<dbReference type="Proteomes" id="UP000499080">
    <property type="component" value="Unassembled WGS sequence"/>
</dbReference>
<evidence type="ECO:0008006" key="4">
    <source>
        <dbReference type="Google" id="ProtNLM"/>
    </source>
</evidence>
<feature type="signal peptide" evidence="1">
    <location>
        <begin position="1"/>
        <end position="17"/>
    </location>
</feature>
<dbReference type="GO" id="GO:0003676">
    <property type="term" value="F:nucleic acid binding"/>
    <property type="evidence" value="ECO:0007669"/>
    <property type="project" value="InterPro"/>
</dbReference>
<name>A0A4Y2I5K4_ARAVE</name>
<reference evidence="2 3" key="1">
    <citation type="journal article" date="2019" name="Sci. Rep.">
        <title>Orb-weaving spider Araneus ventricosus genome elucidates the spidroin gene catalogue.</title>
        <authorList>
            <person name="Kono N."/>
            <person name="Nakamura H."/>
            <person name="Ohtoshi R."/>
            <person name="Moran D.A.P."/>
            <person name="Shinohara A."/>
            <person name="Yoshida Y."/>
            <person name="Fujiwara M."/>
            <person name="Mori M."/>
            <person name="Tomita M."/>
            <person name="Arakawa K."/>
        </authorList>
    </citation>
    <scope>NUCLEOTIDE SEQUENCE [LARGE SCALE GENOMIC DNA]</scope>
</reference>
<gene>
    <name evidence="2" type="ORF">AVEN_259240_1</name>
</gene>
<organism evidence="2 3">
    <name type="scientific">Araneus ventricosus</name>
    <name type="common">Orbweaver spider</name>
    <name type="synonym">Epeira ventricosa</name>
    <dbReference type="NCBI Taxonomy" id="182803"/>
    <lineage>
        <taxon>Eukaryota</taxon>
        <taxon>Metazoa</taxon>
        <taxon>Ecdysozoa</taxon>
        <taxon>Arthropoda</taxon>
        <taxon>Chelicerata</taxon>
        <taxon>Arachnida</taxon>
        <taxon>Araneae</taxon>
        <taxon>Araneomorphae</taxon>
        <taxon>Entelegynae</taxon>
        <taxon>Araneoidea</taxon>
        <taxon>Araneidae</taxon>
        <taxon>Araneus</taxon>
    </lineage>
</organism>
<dbReference type="EMBL" id="BGPR01002404">
    <property type="protein sequence ID" value="GBM72854.1"/>
    <property type="molecule type" value="Genomic_DNA"/>
</dbReference>
<protein>
    <recommendedName>
        <fullName evidence="4">Mariner Mos1 transposase</fullName>
    </recommendedName>
</protein>
<proteinExistence type="predicted"/>
<keyword evidence="1" id="KW-0732">Signal</keyword>
<feature type="chain" id="PRO_5021345008" description="Mariner Mos1 transposase" evidence="1">
    <location>
        <begin position="18"/>
        <end position="92"/>
    </location>
</feature>
<evidence type="ECO:0000256" key="1">
    <source>
        <dbReference type="SAM" id="SignalP"/>
    </source>
</evidence>